<evidence type="ECO:0000313" key="3">
    <source>
        <dbReference type="Proteomes" id="UP001168524"/>
    </source>
</evidence>
<dbReference type="SUPFAM" id="SSF46894">
    <property type="entry name" value="C-terminal effector domain of the bipartite response regulators"/>
    <property type="match status" value="1"/>
</dbReference>
<dbReference type="Proteomes" id="UP001168524">
    <property type="component" value="Unassembled WGS sequence"/>
</dbReference>
<accession>A0ABT7WQZ6</accession>
<gene>
    <name evidence="2" type="ORF">QTA56_12760</name>
</gene>
<reference evidence="2" key="1">
    <citation type="submission" date="2023-06" db="EMBL/GenBank/DDBJ databases">
        <title>Two novel species of Acinetobacter isolated from motorbike repairing workshop in Vietnam.</title>
        <authorList>
            <person name="Le N.T.T."/>
        </authorList>
    </citation>
    <scope>NUCLEOTIDE SEQUENCE</scope>
    <source>
        <strain evidence="2">VNH17</strain>
    </source>
</reference>
<evidence type="ECO:0000313" key="2">
    <source>
        <dbReference type="EMBL" id="MDN0015097.1"/>
    </source>
</evidence>
<dbReference type="Gene3D" id="1.10.10.10">
    <property type="entry name" value="Winged helix-like DNA-binding domain superfamily/Winged helix DNA-binding domain"/>
    <property type="match status" value="1"/>
</dbReference>
<proteinExistence type="predicted"/>
<dbReference type="RefSeq" id="WP_267981320.1">
    <property type="nucleotide sequence ID" value="NZ_JAPQKF010000006.1"/>
</dbReference>
<keyword evidence="3" id="KW-1185">Reference proteome</keyword>
<dbReference type="EMBL" id="JAUDZE010000006">
    <property type="protein sequence ID" value="MDN0015097.1"/>
    <property type="molecule type" value="Genomic_DNA"/>
</dbReference>
<organism evidence="2 3">
    <name type="scientific">Acinetobacter thutiue</name>
    <dbReference type="NCBI Taxonomy" id="2998078"/>
    <lineage>
        <taxon>Bacteria</taxon>
        <taxon>Pseudomonadati</taxon>
        <taxon>Pseudomonadota</taxon>
        <taxon>Gammaproteobacteria</taxon>
        <taxon>Moraxellales</taxon>
        <taxon>Moraxellaceae</taxon>
        <taxon>Acinetobacter</taxon>
    </lineage>
</organism>
<evidence type="ECO:0000259" key="1">
    <source>
        <dbReference type="SMART" id="SM00421"/>
    </source>
</evidence>
<name>A0ABT7WQZ6_9GAMM</name>
<feature type="domain" description="HTH luxR-type" evidence="1">
    <location>
        <begin position="301"/>
        <end position="358"/>
    </location>
</feature>
<protein>
    <recommendedName>
        <fullName evidence="1">HTH luxR-type domain-containing protein</fullName>
    </recommendedName>
</protein>
<dbReference type="InterPro" id="IPR016032">
    <property type="entry name" value="Sig_transdc_resp-reg_C-effctor"/>
</dbReference>
<dbReference type="SMART" id="SM00421">
    <property type="entry name" value="HTH_LUXR"/>
    <property type="match status" value="1"/>
</dbReference>
<dbReference type="InterPro" id="IPR036388">
    <property type="entry name" value="WH-like_DNA-bd_sf"/>
</dbReference>
<dbReference type="InterPro" id="IPR000792">
    <property type="entry name" value="Tscrpt_reg_LuxR_C"/>
</dbReference>
<comment type="caution">
    <text evidence="2">The sequence shown here is derived from an EMBL/GenBank/DDBJ whole genome shotgun (WGS) entry which is preliminary data.</text>
</comment>
<sequence length="363" mass="40830">MSLQQLLEVNHQLIQAVYDHRQWDQAMTSLNTLFNSCGVNFAFNFVAVSGLCDPYYKQLYHNELWQHDMLSGHMLTAPVGSIKTDEMIVSKQELQRSVLFNEWLAPQDSHSVLQIKPFQQGETSSIFTLARGGRQSKFMSSDLAMVEALLPTLQNVSAIYQRLGQVKLEQYSQGLDSLQTGFIIVDQHAQLLYQNPFAERLIHHINSPLWVKNKKLEAQQSIGHVQLKQAIFNIAQSGSLSAGQEILLPIAHEPLNLLSVFISVLPDAQSFGISCVQAVSLLIRKVGFDYGCETKQRLISLFGLSPQEAVITTYLLRGYALSEAAELENISITTARTYLNRIFRKTQTNQQSQLLALLAQILH</sequence>